<evidence type="ECO:0000313" key="7">
    <source>
        <dbReference type="EMBL" id="JAS43307.1"/>
    </source>
</evidence>
<evidence type="ECO:0000259" key="6">
    <source>
        <dbReference type="Pfam" id="PF22441"/>
    </source>
</evidence>
<name>A0A1B6EZB5_9HEMI</name>
<dbReference type="GO" id="GO:0005737">
    <property type="term" value="C:cytoplasm"/>
    <property type="evidence" value="ECO:0007669"/>
    <property type="project" value="TreeGrafter"/>
</dbReference>
<dbReference type="GO" id="GO:0005254">
    <property type="term" value="F:chloride channel activity"/>
    <property type="evidence" value="ECO:0007669"/>
    <property type="project" value="TreeGrafter"/>
</dbReference>
<organism evidence="7">
    <name type="scientific">Cuerna arida</name>
    <dbReference type="NCBI Taxonomy" id="1464854"/>
    <lineage>
        <taxon>Eukaryota</taxon>
        <taxon>Metazoa</taxon>
        <taxon>Ecdysozoa</taxon>
        <taxon>Arthropoda</taxon>
        <taxon>Hexapoda</taxon>
        <taxon>Insecta</taxon>
        <taxon>Pterygota</taxon>
        <taxon>Neoptera</taxon>
        <taxon>Paraneoptera</taxon>
        <taxon>Hemiptera</taxon>
        <taxon>Auchenorrhyncha</taxon>
        <taxon>Membracoidea</taxon>
        <taxon>Cicadellidae</taxon>
        <taxon>Cicadellinae</taxon>
        <taxon>Proconiini</taxon>
        <taxon>Cuerna</taxon>
    </lineage>
</organism>
<evidence type="ECO:0000313" key="8">
    <source>
        <dbReference type="EMBL" id="JAS54462.1"/>
    </source>
</evidence>
<reference evidence="7" key="1">
    <citation type="submission" date="2015-11" db="EMBL/GenBank/DDBJ databases">
        <title>De novo transcriptome assembly of four potential Pierce s Disease insect vectors from Arizona vineyards.</title>
        <authorList>
            <person name="Tassone E.E."/>
        </authorList>
    </citation>
    <scope>NUCLEOTIDE SEQUENCE</scope>
</reference>
<comment type="similarity">
    <text evidence="2">Belongs to the chloride channel CLIC family.</text>
</comment>
<evidence type="ECO:0000256" key="3">
    <source>
        <dbReference type="ARBA" id="ARBA00022692"/>
    </source>
</evidence>
<keyword evidence="4" id="KW-1133">Transmembrane helix</keyword>
<dbReference type="EMBL" id="GECZ01015307">
    <property type="protein sequence ID" value="JAS54462.1"/>
    <property type="molecule type" value="Transcribed_RNA"/>
</dbReference>
<gene>
    <name evidence="7" type="ORF">g.12671</name>
    <name evidence="8" type="ORF">g.12672</name>
</gene>
<accession>A0A1B6EZB5</accession>
<dbReference type="Gene3D" id="3.40.30.10">
    <property type="entry name" value="Glutaredoxin"/>
    <property type="match status" value="1"/>
</dbReference>
<dbReference type="GO" id="GO:0016324">
    <property type="term" value="C:apical plasma membrane"/>
    <property type="evidence" value="ECO:0007669"/>
    <property type="project" value="TreeGrafter"/>
</dbReference>
<dbReference type="PANTHER" id="PTHR43920:SF5">
    <property type="entry name" value="CHLORIDE INTRACELLULAR CHANNEL CLIC"/>
    <property type="match status" value="1"/>
</dbReference>
<proteinExistence type="inferred from homology"/>
<evidence type="ECO:0000256" key="1">
    <source>
        <dbReference type="ARBA" id="ARBA00004167"/>
    </source>
</evidence>
<dbReference type="AlphaFoldDB" id="A0A1B6EZB5"/>
<dbReference type="EMBL" id="GECZ01026462">
    <property type="protein sequence ID" value="JAS43307.1"/>
    <property type="molecule type" value="Transcribed_RNA"/>
</dbReference>
<sequence>MEDTNTFSAEIKIFSKAGYDNKCIGACYQSQRILMIAEIKFNAGVLPKFKVIPVNVSKPPKEFKELGLHLRVPALFLSLGKKEEFEPIDIADDIVLELENRYPGGLLKNDLEAEAESATRNLFSKFCHWMRGVAKDSGHLETELAHLDSHLSAVSVNYPQADKLYLCGDRPALVDCEVLPKLHQVRVAAQGIKDYELPRNLTHVWRYLHSAYSDPAFIKCCPSDTEILLHWLDTGSAKLSARQQQLLAASSGKPPTFSFTVPATATRVVLE</sequence>
<feature type="domain" description="CLIC N-terminal" evidence="6">
    <location>
        <begin position="10"/>
        <end position="77"/>
    </location>
</feature>
<dbReference type="Gene3D" id="1.20.1050.10">
    <property type="match status" value="1"/>
</dbReference>
<evidence type="ECO:0000256" key="4">
    <source>
        <dbReference type="ARBA" id="ARBA00022989"/>
    </source>
</evidence>
<dbReference type="Pfam" id="PF22441">
    <property type="entry name" value="CLIC-like_N"/>
    <property type="match status" value="1"/>
</dbReference>
<dbReference type="Pfam" id="PF13410">
    <property type="entry name" value="GST_C_2"/>
    <property type="match status" value="1"/>
</dbReference>
<dbReference type="SUPFAM" id="SSF47616">
    <property type="entry name" value="GST C-terminal domain-like"/>
    <property type="match status" value="1"/>
</dbReference>
<keyword evidence="3" id="KW-0812">Transmembrane</keyword>
<dbReference type="PANTHER" id="PTHR43920">
    <property type="entry name" value="CHLORIDE INTRACELLULAR CHANNEL, ISOFORM A"/>
    <property type="match status" value="1"/>
</dbReference>
<keyword evidence="5" id="KW-0472">Membrane</keyword>
<comment type="subcellular location">
    <subcellularLocation>
        <location evidence="1">Membrane</location>
        <topology evidence="1">Single-pass membrane protein</topology>
    </subcellularLocation>
</comment>
<dbReference type="InterPro" id="IPR036282">
    <property type="entry name" value="Glutathione-S-Trfase_C_sf"/>
</dbReference>
<dbReference type="InterPro" id="IPR053823">
    <property type="entry name" value="CLIC_N"/>
</dbReference>
<protein>
    <recommendedName>
        <fullName evidence="6">CLIC N-terminal domain-containing protein</fullName>
    </recommendedName>
</protein>
<evidence type="ECO:0000256" key="5">
    <source>
        <dbReference type="ARBA" id="ARBA00023136"/>
    </source>
</evidence>
<evidence type="ECO:0000256" key="2">
    <source>
        <dbReference type="ARBA" id="ARBA00007655"/>
    </source>
</evidence>